<dbReference type="CDD" id="cd00332">
    <property type="entry name" value="PAL-HAL"/>
    <property type="match status" value="1"/>
</dbReference>
<evidence type="ECO:0000313" key="1">
    <source>
        <dbReference type="EMBL" id="PWJ58554.1"/>
    </source>
</evidence>
<proteinExistence type="predicted"/>
<dbReference type="InterPro" id="IPR008948">
    <property type="entry name" value="L-Aspartase-like"/>
</dbReference>
<comment type="caution">
    <text evidence="1">The sequence shown here is derived from an EMBL/GenBank/DDBJ whole genome shotgun (WGS) entry which is preliminary data.</text>
</comment>
<keyword evidence="1" id="KW-0456">Lyase</keyword>
<dbReference type="Proteomes" id="UP000245880">
    <property type="component" value="Unassembled WGS sequence"/>
</dbReference>
<evidence type="ECO:0000313" key="2">
    <source>
        <dbReference type="Proteomes" id="UP000245880"/>
    </source>
</evidence>
<accession>A0A316AN60</accession>
<dbReference type="InterPro" id="IPR024083">
    <property type="entry name" value="Fumarase/histidase_N"/>
</dbReference>
<name>A0A316AN60_9BACT</name>
<sequence length="509" mass="56868">MNQISLAHIERYAINKEEVVLAEDALDKVSRSFHFLTEFSKDKIIYGINTGFGPMAQYRIDSDQLHNLQYNLIRSHASGIGKALDETYARSVMIARLNAFLQANSGVSTAVVEQLLLFINKGIVPEIFEHGSVGASGDLVQLSHLGLNLIGEGHVYYQGIRQPTAKVLEQLGIKPLAMKLRDGLGLINGTSCMTGIAAINLIYAKRLVHWGVAASAMLSEVIEAFDDSFSKELNAVKLHEGQRWVAAQMRAFVGDSGLIRNREELFKDDTALQKREFERKIQEYYSIRCVPQVIGPVIDTLNYAQQIVEDELNSTNDNPIVNPEENNVFHGGNFHGDYISLEMDKVKLVLTKLTMLMERQLNFLMNSKLNNRFPPFLNAGTWGLNFGFQGVQFTATSTTAENQALCGSMYVHSIPNNNDNQDIVSMGTNSAVMARQVIENSFQVMSIHLMAICQAIDLLAADEKERLSSQAQKVYAMIRTKAAFVVEDTPQAQYIAEVYEMIKETHFEL</sequence>
<dbReference type="PANTHER" id="PTHR10362">
    <property type="entry name" value="HISTIDINE AMMONIA-LYASE"/>
    <property type="match status" value="1"/>
</dbReference>
<dbReference type="RefSeq" id="WP_109674384.1">
    <property type="nucleotide sequence ID" value="NZ_QGDT01000004.1"/>
</dbReference>
<dbReference type="GO" id="GO:0016841">
    <property type="term" value="F:ammonia-lyase activity"/>
    <property type="evidence" value="ECO:0007669"/>
    <property type="project" value="UniProtKB-ARBA"/>
</dbReference>
<dbReference type="OrthoDB" id="9806955at2"/>
<dbReference type="EMBL" id="QGDT01000004">
    <property type="protein sequence ID" value="PWJ58554.1"/>
    <property type="molecule type" value="Genomic_DNA"/>
</dbReference>
<reference evidence="1 2" key="1">
    <citation type="submission" date="2018-03" db="EMBL/GenBank/DDBJ databases">
        <title>Genomic Encyclopedia of Archaeal and Bacterial Type Strains, Phase II (KMG-II): from individual species to whole genera.</title>
        <authorList>
            <person name="Goeker M."/>
        </authorList>
    </citation>
    <scope>NUCLEOTIDE SEQUENCE [LARGE SCALE GENOMIC DNA]</scope>
    <source>
        <strain evidence="1 2">DSM 100346</strain>
    </source>
</reference>
<dbReference type="Gene3D" id="1.20.200.10">
    <property type="entry name" value="Fumarase/aspartase (Central domain)"/>
    <property type="match status" value="1"/>
</dbReference>
<dbReference type="Pfam" id="PF00221">
    <property type="entry name" value="Lyase_aromatic"/>
    <property type="match status" value="1"/>
</dbReference>
<dbReference type="InterPro" id="IPR001106">
    <property type="entry name" value="Aromatic_Lyase"/>
</dbReference>
<gene>
    <name evidence="1" type="ORF">CLV98_104414</name>
</gene>
<keyword evidence="2" id="KW-1185">Reference proteome</keyword>
<dbReference type="Gene3D" id="1.10.275.10">
    <property type="entry name" value="Fumarase/aspartase (N-terminal domain)"/>
    <property type="match status" value="1"/>
</dbReference>
<dbReference type="AlphaFoldDB" id="A0A316AN60"/>
<protein>
    <submittedName>
        <fullName evidence="1">Histidine ammonia-lyase</fullName>
    </submittedName>
</protein>
<organism evidence="1 2">
    <name type="scientific">Dyadobacter jejuensis</name>
    <dbReference type="NCBI Taxonomy" id="1082580"/>
    <lineage>
        <taxon>Bacteria</taxon>
        <taxon>Pseudomonadati</taxon>
        <taxon>Bacteroidota</taxon>
        <taxon>Cytophagia</taxon>
        <taxon>Cytophagales</taxon>
        <taxon>Spirosomataceae</taxon>
        <taxon>Dyadobacter</taxon>
    </lineage>
</organism>
<dbReference type="SUPFAM" id="SSF48557">
    <property type="entry name" value="L-aspartase-like"/>
    <property type="match status" value="1"/>
</dbReference>